<dbReference type="Proteomes" id="UP000774130">
    <property type="component" value="Unassembled WGS sequence"/>
</dbReference>
<evidence type="ECO:0000313" key="5">
    <source>
        <dbReference type="EMBL" id="MBV7392184.1"/>
    </source>
</evidence>
<protein>
    <submittedName>
        <fullName evidence="5">Sugar-binding transcriptional regulator</fullName>
    </submittedName>
</protein>
<sequence length="317" mass="35492">MAERDELLLKIALLYYEEEITQSKIAEMLNLSRPTVASMLKEARQKGIVKIMIQHAEHDLLQKQASIRKKYHLQNLEIATLTNSNQKDIKAIAGELCTNLIEPLLPKIKNLGLGWGTTVYQYVTQANYLNLPDMKIIPLIGGVGLSHVKYHSNHLAFMLSQKYHSEVSYFYAPAIAESLEVKETLLKTNMLKEILTAGKNVDLAILGIGNPILSSTYHQLGYIDQTDTEILAKEKAIGDIGSTFFDKNGAPVFTDLSERMIGLSLEDIRKLKRVVIIATGEEKAESIETLLKMGFVTDLIIDETIADYLDQTKNPTD</sequence>
<dbReference type="RefSeq" id="WP_218327396.1">
    <property type="nucleotide sequence ID" value="NZ_JAHUZB010000008.1"/>
</dbReference>
<name>A0ABS6TH97_9ENTE</name>
<reference evidence="5 6" key="1">
    <citation type="submission" date="2021-06" db="EMBL/GenBank/DDBJ databases">
        <title>Enterococcus alishanensis sp. nov., a novel lactic acid bacterium isolated from fresh coffee beans.</title>
        <authorList>
            <person name="Chen Y.-S."/>
        </authorList>
    </citation>
    <scope>NUCLEOTIDE SEQUENCE [LARGE SCALE GENOMIC DNA]</scope>
    <source>
        <strain evidence="5 6">ALS3</strain>
    </source>
</reference>
<gene>
    <name evidence="5" type="ORF">KUA55_15985</name>
</gene>
<organism evidence="5 6">
    <name type="scientific">Enterococcus alishanensis</name>
    <dbReference type="NCBI Taxonomy" id="1303817"/>
    <lineage>
        <taxon>Bacteria</taxon>
        <taxon>Bacillati</taxon>
        <taxon>Bacillota</taxon>
        <taxon>Bacilli</taxon>
        <taxon>Lactobacillales</taxon>
        <taxon>Enterococcaceae</taxon>
        <taxon>Enterococcus</taxon>
    </lineage>
</organism>
<dbReference type="InterPro" id="IPR051054">
    <property type="entry name" value="SorC_transcr_regulators"/>
</dbReference>
<keyword evidence="3" id="KW-0804">Transcription</keyword>
<proteinExistence type="predicted"/>
<dbReference type="Pfam" id="PF13412">
    <property type="entry name" value="HTH_24"/>
    <property type="match status" value="1"/>
</dbReference>
<evidence type="ECO:0000256" key="3">
    <source>
        <dbReference type="ARBA" id="ARBA00023163"/>
    </source>
</evidence>
<dbReference type="Pfam" id="PF04198">
    <property type="entry name" value="Sugar-bind"/>
    <property type="match status" value="1"/>
</dbReference>
<dbReference type="PANTHER" id="PTHR34294:SF1">
    <property type="entry name" value="TRANSCRIPTIONAL REGULATOR LSRR"/>
    <property type="match status" value="1"/>
</dbReference>
<evidence type="ECO:0000256" key="2">
    <source>
        <dbReference type="ARBA" id="ARBA00023125"/>
    </source>
</evidence>
<dbReference type="PANTHER" id="PTHR34294">
    <property type="entry name" value="TRANSCRIPTIONAL REGULATOR-RELATED"/>
    <property type="match status" value="1"/>
</dbReference>
<keyword evidence="1" id="KW-0805">Transcription regulation</keyword>
<keyword evidence="6" id="KW-1185">Reference proteome</keyword>
<comment type="caution">
    <text evidence="5">The sequence shown here is derived from an EMBL/GenBank/DDBJ whole genome shotgun (WGS) entry which is preliminary data.</text>
</comment>
<feature type="domain" description="Sugar-binding" evidence="4">
    <location>
        <begin position="60"/>
        <end position="309"/>
    </location>
</feature>
<dbReference type="EMBL" id="JAHUZB010000008">
    <property type="protein sequence ID" value="MBV7392184.1"/>
    <property type="molecule type" value="Genomic_DNA"/>
</dbReference>
<accession>A0ABS6TH97</accession>
<dbReference type="InterPro" id="IPR007324">
    <property type="entry name" value="Sugar-bd_dom_put"/>
</dbReference>
<evidence type="ECO:0000259" key="4">
    <source>
        <dbReference type="Pfam" id="PF04198"/>
    </source>
</evidence>
<evidence type="ECO:0000256" key="1">
    <source>
        <dbReference type="ARBA" id="ARBA00023015"/>
    </source>
</evidence>
<evidence type="ECO:0000313" key="6">
    <source>
        <dbReference type="Proteomes" id="UP000774130"/>
    </source>
</evidence>
<keyword evidence="2" id="KW-0238">DNA-binding</keyword>